<accession>A0A3G6J7F5</accession>
<sequence>MPLSTRKFSLSGFAASRLALLLQQTTALGIQRGQWSILDHSLHDRAYGRKYCSEE</sequence>
<dbReference type="EMBL" id="CP033896">
    <property type="protein sequence ID" value="AZA13752.1"/>
    <property type="molecule type" value="Genomic_DNA"/>
</dbReference>
<dbReference type="KEGG" id="ccho:CCHOA_06800"/>
<name>A0A3G6J7F5_9CORY</name>
<evidence type="ECO:0000313" key="2">
    <source>
        <dbReference type="Proteomes" id="UP000269019"/>
    </source>
</evidence>
<keyword evidence="2" id="KW-1185">Reference proteome</keyword>
<reference evidence="1 2" key="1">
    <citation type="submission" date="2018-11" db="EMBL/GenBank/DDBJ databases">
        <authorList>
            <person name="Kleinhagauer T."/>
            <person name="Glaeser S.P."/>
            <person name="Spergser J."/>
            <person name="Ruckert C."/>
            <person name="Kaempfer P."/>
            <person name="Busse H.-J."/>
        </authorList>
    </citation>
    <scope>NUCLEOTIDE SEQUENCE [LARGE SCALE GENOMIC DNA]</scope>
    <source>
        <strain evidence="1 2">200CH</strain>
    </source>
</reference>
<organism evidence="1 2">
    <name type="scientific">Corynebacterium choanae</name>
    <dbReference type="NCBI Taxonomy" id="1862358"/>
    <lineage>
        <taxon>Bacteria</taxon>
        <taxon>Bacillati</taxon>
        <taxon>Actinomycetota</taxon>
        <taxon>Actinomycetes</taxon>
        <taxon>Mycobacteriales</taxon>
        <taxon>Corynebacteriaceae</taxon>
        <taxon>Corynebacterium</taxon>
    </lineage>
</organism>
<dbReference type="Proteomes" id="UP000269019">
    <property type="component" value="Chromosome"/>
</dbReference>
<proteinExistence type="predicted"/>
<evidence type="ECO:0000313" key="1">
    <source>
        <dbReference type="EMBL" id="AZA13752.1"/>
    </source>
</evidence>
<gene>
    <name evidence="1" type="ORF">CCHOA_06800</name>
</gene>
<protein>
    <submittedName>
        <fullName evidence="1">Uncharacterized protein</fullName>
    </submittedName>
</protein>
<dbReference type="AlphaFoldDB" id="A0A3G6J7F5"/>